<feature type="domain" description="FAD-binding" evidence="1">
    <location>
        <begin position="4"/>
        <end position="301"/>
    </location>
</feature>
<dbReference type="Gene3D" id="3.50.50.60">
    <property type="entry name" value="FAD/NAD(P)-binding domain"/>
    <property type="match status" value="1"/>
</dbReference>
<dbReference type="GO" id="GO:0071949">
    <property type="term" value="F:FAD binding"/>
    <property type="evidence" value="ECO:0007669"/>
    <property type="project" value="InterPro"/>
</dbReference>
<sequence>MSRRVLIVGAGPSGTACAATLHQLGHDVTVIDKAVFPRDKCCGDGLTTNALRILESLQFDPSRVLDWQNCSEIEVRSPSGKPIHLNLPPDNGIFAAIAPREQLDYALVQHCRDMGITIHEGHGFVSFPSHNADAITVEIDGLDLMTVDYVVAADGMWSPVRKSLGLNSTGYLGEWHAFRQYVGNVTGSAATQIHVWFEKDLLPGYAWSFPLPGNRANFGYGILRTSDRSTKFMNDTWRDLFSRPHIVEALGPHFTPEDRHTAWPIPARIDSAVRSSGRVLFIGDAVCATDTLTGEGIGQALETGIAAAHAIDEATTPSEVRAAYCRQLDATLLADHRMSAALSRVLAHQLLARLVLALVNTNDWTRRNFVRWMFEDEPRAAVLTPRRWHRQFLRRPGAYRAS</sequence>
<dbReference type="EMBL" id="CAEZXA010000026">
    <property type="protein sequence ID" value="CAB4670132.1"/>
    <property type="molecule type" value="Genomic_DNA"/>
</dbReference>
<protein>
    <submittedName>
        <fullName evidence="3">Unannotated protein</fullName>
    </submittedName>
</protein>
<dbReference type="InterPro" id="IPR050407">
    <property type="entry name" value="Geranylgeranyl_reductase"/>
</dbReference>
<dbReference type="Pfam" id="PF01494">
    <property type="entry name" value="FAD_binding_3"/>
    <property type="match status" value="1"/>
</dbReference>
<dbReference type="PANTHER" id="PTHR42685">
    <property type="entry name" value="GERANYLGERANYL DIPHOSPHATE REDUCTASE"/>
    <property type="match status" value="1"/>
</dbReference>
<accession>A0A6J6M8B7</accession>
<dbReference type="InterPro" id="IPR036188">
    <property type="entry name" value="FAD/NAD-bd_sf"/>
</dbReference>
<evidence type="ECO:0000313" key="2">
    <source>
        <dbReference type="EMBL" id="CAB4367326.1"/>
    </source>
</evidence>
<dbReference type="PRINTS" id="PR00420">
    <property type="entry name" value="RNGMNOXGNASE"/>
</dbReference>
<dbReference type="EMBL" id="CAFBQH010000005">
    <property type="protein sequence ID" value="CAB5044702.1"/>
    <property type="molecule type" value="Genomic_DNA"/>
</dbReference>
<evidence type="ECO:0000313" key="3">
    <source>
        <dbReference type="EMBL" id="CAB4670132.1"/>
    </source>
</evidence>
<dbReference type="PANTHER" id="PTHR42685:SF22">
    <property type="entry name" value="CONDITIONED MEDIUM FACTOR RECEPTOR 1"/>
    <property type="match status" value="1"/>
</dbReference>
<evidence type="ECO:0000313" key="4">
    <source>
        <dbReference type="EMBL" id="CAB5044702.1"/>
    </source>
</evidence>
<proteinExistence type="predicted"/>
<dbReference type="SUPFAM" id="SSF51905">
    <property type="entry name" value="FAD/NAD(P)-binding domain"/>
    <property type="match status" value="1"/>
</dbReference>
<reference evidence="3" key="1">
    <citation type="submission" date="2020-05" db="EMBL/GenBank/DDBJ databases">
        <authorList>
            <person name="Chiriac C."/>
            <person name="Salcher M."/>
            <person name="Ghai R."/>
            <person name="Kavagutti S V."/>
        </authorList>
    </citation>
    <scope>NUCLEOTIDE SEQUENCE</scope>
</reference>
<name>A0A6J6M8B7_9ZZZZ</name>
<dbReference type="AlphaFoldDB" id="A0A6J6M8B7"/>
<organism evidence="3">
    <name type="scientific">freshwater metagenome</name>
    <dbReference type="NCBI Taxonomy" id="449393"/>
    <lineage>
        <taxon>unclassified sequences</taxon>
        <taxon>metagenomes</taxon>
        <taxon>ecological metagenomes</taxon>
    </lineage>
</organism>
<dbReference type="EMBL" id="CAETWZ010000005">
    <property type="protein sequence ID" value="CAB4367326.1"/>
    <property type="molecule type" value="Genomic_DNA"/>
</dbReference>
<dbReference type="InterPro" id="IPR002938">
    <property type="entry name" value="FAD-bd"/>
</dbReference>
<dbReference type="PROSITE" id="PS51257">
    <property type="entry name" value="PROKAR_LIPOPROTEIN"/>
    <property type="match status" value="1"/>
</dbReference>
<gene>
    <name evidence="3" type="ORF">UFOPK2334_00473</name>
    <name evidence="2" type="ORF">UFOPK4179_00107</name>
    <name evidence="4" type="ORF">UFOPK4293_00157</name>
</gene>
<evidence type="ECO:0000259" key="1">
    <source>
        <dbReference type="Pfam" id="PF01494"/>
    </source>
</evidence>